<proteinExistence type="inferred from homology"/>
<comment type="caution">
    <text evidence="10">Lacks conserved residue(s) required for the propagation of feature annotation.</text>
</comment>
<organism evidence="13 14">
    <name type="scientific">Geomicrobium sediminis</name>
    <dbReference type="NCBI Taxonomy" id="1347788"/>
    <lineage>
        <taxon>Bacteria</taxon>
        <taxon>Bacillati</taxon>
        <taxon>Bacillota</taxon>
        <taxon>Bacilli</taxon>
        <taxon>Bacillales</taxon>
        <taxon>Geomicrobium</taxon>
    </lineage>
</organism>
<keyword evidence="7 10" id="KW-0472">Membrane</keyword>
<dbReference type="PANTHER" id="PTHR21015">
    <property type="entry name" value="UDP-N-ACETYLGLUCOSAMINE--N-ACETYLMURAMYL-(PENTAPEPTIDE) PYROPHOSPHORYL-UNDECAPRENOL N-ACETYLGLUCOSAMINE TRANSFERASE 1"/>
    <property type="match status" value="1"/>
</dbReference>
<dbReference type="EMBL" id="JAFBEC010000004">
    <property type="protein sequence ID" value="MBM7632497.1"/>
    <property type="molecule type" value="Genomic_DNA"/>
</dbReference>
<evidence type="ECO:0000256" key="7">
    <source>
        <dbReference type="ARBA" id="ARBA00023136"/>
    </source>
</evidence>
<keyword evidence="8 10" id="KW-0131">Cell cycle</keyword>
<dbReference type="PANTHER" id="PTHR21015:SF22">
    <property type="entry name" value="GLYCOSYLTRANSFERASE"/>
    <property type="match status" value="1"/>
</dbReference>
<dbReference type="SUPFAM" id="SSF53756">
    <property type="entry name" value="UDP-Glycosyltransferase/glycogen phosphorylase"/>
    <property type="match status" value="1"/>
</dbReference>
<evidence type="ECO:0000256" key="3">
    <source>
        <dbReference type="ARBA" id="ARBA00022676"/>
    </source>
</evidence>
<feature type="binding site" evidence="10">
    <location>
        <position position="195"/>
    </location>
    <ligand>
        <name>UDP-N-acetyl-alpha-D-glucosamine</name>
        <dbReference type="ChEBI" id="CHEBI:57705"/>
    </ligand>
</feature>
<comment type="function">
    <text evidence="10">Cell wall formation. Catalyzes the transfer of a GlcNAc subunit on undecaprenyl-pyrophosphoryl-MurNAc-pentapeptide (lipid intermediate I) to form undecaprenyl-pyrophosphoryl-MurNAc-(pentapeptide)GlcNAc (lipid intermediate II).</text>
</comment>
<dbReference type="Proteomes" id="UP000741863">
    <property type="component" value="Unassembled WGS sequence"/>
</dbReference>
<dbReference type="NCBIfam" id="TIGR01133">
    <property type="entry name" value="murG"/>
    <property type="match status" value="1"/>
</dbReference>
<evidence type="ECO:0000256" key="5">
    <source>
        <dbReference type="ARBA" id="ARBA00022960"/>
    </source>
</evidence>
<dbReference type="Pfam" id="PF04101">
    <property type="entry name" value="Glyco_tran_28_C"/>
    <property type="match status" value="1"/>
</dbReference>
<evidence type="ECO:0000259" key="12">
    <source>
        <dbReference type="Pfam" id="PF04101"/>
    </source>
</evidence>
<feature type="binding site" evidence="10">
    <location>
        <begin position="10"/>
        <end position="12"/>
    </location>
    <ligand>
        <name>UDP-N-acetyl-alpha-D-glucosamine</name>
        <dbReference type="ChEBI" id="CHEBI:57705"/>
    </ligand>
</feature>
<evidence type="ECO:0000259" key="11">
    <source>
        <dbReference type="Pfam" id="PF03033"/>
    </source>
</evidence>
<feature type="domain" description="Glycosyl transferase family 28 C-terminal" evidence="12">
    <location>
        <begin position="188"/>
        <end position="353"/>
    </location>
</feature>
<comment type="catalytic activity">
    <reaction evidence="10">
        <text>di-trans,octa-cis-undecaprenyl diphospho-N-acetyl-alpha-D-muramoyl-L-alanyl-D-glutamyl-meso-2,6-diaminopimeloyl-D-alanyl-D-alanine + UDP-N-acetyl-alpha-D-glucosamine = di-trans,octa-cis-undecaprenyl diphospho-[N-acetyl-alpha-D-glucosaminyl-(1-&gt;4)]-N-acetyl-alpha-D-muramoyl-L-alanyl-D-glutamyl-meso-2,6-diaminopimeloyl-D-alanyl-D-alanine + UDP + H(+)</text>
        <dbReference type="Rhea" id="RHEA:31227"/>
        <dbReference type="ChEBI" id="CHEBI:15378"/>
        <dbReference type="ChEBI" id="CHEBI:57705"/>
        <dbReference type="ChEBI" id="CHEBI:58223"/>
        <dbReference type="ChEBI" id="CHEBI:61387"/>
        <dbReference type="ChEBI" id="CHEBI:61388"/>
        <dbReference type="EC" id="2.4.1.227"/>
    </reaction>
</comment>
<feature type="binding site" evidence="10">
    <location>
        <position position="250"/>
    </location>
    <ligand>
        <name>UDP-N-acetyl-alpha-D-glucosamine</name>
        <dbReference type="ChEBI" id="CHEBI:57705"/>
    </ligand>
</feature>
<dbReference type="InterPro" id="IPR006009">
    <property type="entry name" value="GlcNAc_MurG"/>
</dbReference>
<evidence type="ECO:0000256" key="1">
    <source>
        <dbReference type="ARBA" id="ARBA00022475"/>
    </source>
</evidence>
<evidence type="ECO:0000256" key="9">
    <source>
        <dbReference type="ARBA" id="ARBA00023316"/>
    </source>
</evidence>
<evidence type="ECO:0000256" key="4">
    <source>
        <dbReference type="ARBA" id="ARBA00022679"/>
    </source>
</evidence>
<keyword evidence="14" id="KW-1185">Reference proteome</keyword>
<evidence type="ECO:0000256" key="6">
    <source>
        <dbReference type="ARBA" id="ARBA00022984"/>
    </source>
</evidence>
<dbReference type="InterPro" id="IPR007235">
    <property type="entry name" value="Glyco_trans_28_C"/>
</dbReference>
<feature type="domain" description="Glycosyltransferase family 28 N-terminal" evidence="11">
    <location>
        <begin position="3"/>
        <end position="142"/>
    </location>
</feature>
<keyword evidence="6 10" id="KW-0573">Peptidoglycan synthesis</keyword>
<sequence>MKVLLTGGGTGGHIYPALALANEIKRQYPDAHFLYIGTSNGLEANIVPNHPLPFETIEISGFKRKLSFENVKTIKRFLMGTKRAKSLIRSFQPDVAIGTGGYVAGPVMYAAAKLNVPTIIHEQNSVPGLTNKFLSRYVDRVATCFDEATNYFPKEKTVYTGNPRAQEALRADNVDLQNEYGLDANVPTVLIVGGSRGARPIHEAFLEALPQLKDKICQFLYVTGDVHYDKVKEQLETIETNQHVVIRPFISDMPSVLKSVDAIVSRAGATTLSEITAIGIPSILIPSPYVTNNHQEHNARALEKAGAAIVRKENEWGAEQFASDLRNIFDGETQSNMKLAAQKAGTPDASDRLIKVIQTLIKE</sequence>
<keyword evidence="4 10" id="KW-0808">Transferase</keyword>
<comment type="pathway">
    <text evidence="10">Cell wall biogenesis; peptidoglycan biosynthesis.</text>
</comment>
<evidence type="ECO:0000313" key="13">
    <source>
        <dbReference type="EMBL" id="MBM7632497.1"/>
    </source>
</evidence>
<comment type="subcellular location">
    <subcellularLocation>
        <location evidence="10">Cell membrane</location>
        <topology evidence="10">Peripheral membrane protein</topology>
        <orientation evidence="10">Cytoplasmic side</orientation>
    </subcellularLocation>
</comment>
<reference evidence="13 14" key="1">
    <citation type="submission" date="2021-01" db="EMBL/GenBank/DDBJ databases">
        <title>Genomic Encyclopedia of Type Strains, Phase IV (KMG-IV): sequencing the most valuable type-strain genomes for metagenomic binning, comparative biology and taxonomic classification.</title>
        <authorList>
            <person name="Goeker M."/>
        </authorList>
    </citation>
    <scope>NUCLEOTIDE SEQUENCE [LARGE SCALE GENOMIC DNA]</scope>
    <source>
        <strain evidence="13 14">DSM 25540</strain>
    </source>
</reference>
<dbReference type="CDD" id="cd03785">
    <property type="entry name" value="GT28_MurG"/>
    <property type="match status" value="1"/>
</dbReference>
<dbReference type="RefSeq" id="WP_204696788.1">
    <property type="nucleotide sequence ID" value="NZ_JAFBEC010000004.1"/>
</dbReference>
<name>A0ABS2PAP9_9BACL</name>
<dbReference type="EC" id="2.4.1.227" evidence="10"/>
<protein>
    <recommendedName>
        <fullName evidence="10">UDP-N-acetylglucosamine--N-acetylmuramyl-(pentapeptide) pyrophosphoryl-undecaprenol N-acetylglucosamine transferase</fullName>
        <ecNumber evidence="10">2.4.1.227</ecNumber>
    </recommendedName>
    <alternativeName>
        <fullName evidence="10">Undecaprenyl-PP-MurNAc-pentapeptide-UDPGlcNAc GlcNAc transferase</fullName>
    </alternativeName>
</protein>
<feature type="binding site" evidence="10">
    <location>
        <position position="124"/>
    </location>
    <ligand>
        <name>UDP-N-acetyl-alpha-D-glucosamine</name>
        <dbReference type="ChEBI" id="CHEBI:57705"/>
    </ligand>
</feature>
<comment type="caution">
    <text evidence="13">The sequence shown here is derived from an EMBL/GenBank/DDBJ whole genome shotgun (WGS) entry which is preliminary data.</text>
</comment>
<evidence type="ECO:0000256" key="8">
    <source>
        <dbReference type="ARBA" id="ARBA00023306"/>
    </source>
</evidence>
<evidence type="ECO:0000256" key="2">
    <source>
        <dbReference type="ARBA" id="ARBA00022618"/>
    </source>
</evidence>
<keyword evidence="1 10" id="KW-1003">Cell membrane</keyword>
<accession>A0ABS2PAP9</accession>
<feature type="binding site" evidence="10">
    <location>
        <position position="295"/>
    </location>
    <ligand>
        <name>UDP-N-acetyl-alpha-D-glucosamine</name>
        <dbReference type="ChEBI" id="CHEBI:57705"/>
    </ligand>
</feature>
<comment type="similarity">
    <text evidence="10">Belongs to the glycosyltransferase 28 family. MurG subfamily.</text>
</comment>
<dbReference type="HAMAP" id="MF_00033">
    <property type="entry name" value="MurG"/>
    <property type="match status" value="1"/>
</dbReference>
<evidence type="ECO:0000313" key="14">
    <source>
        <dbReference type="Proteomes" id="UP000741863"/>
    </source>
</evidence>
<dbReference type="Pfam" id="PF03033">
    <property type="entry name" value="Glyco_transf_28"/>
    <property type="match status" value="1"/>
</dbReference>
<dbReference type="Gene3D" id="3.40.50.2000">
    <property type="entry name" value="Glycogen Phosphorylase B"/>
    <property type="match status" value="2"/>
</dbReference>
<gene>
    <name evidence="10" type="primary">murG</name>
    <name evidence="13" type="ORF">JOD17_001591</name>
</gene>
<dbReference type="GO" id="GO:0016757">
    <property type="term" value="F:glycosyltransferase activity"/>
    <property type="evidence" value="ECO:0007669"/>
    <property type="project" value="UniProtKB-KW"/>
</dbReference>
<dbReference type="InterPro" id="IPR004276">
    <property type="entry name" value="GlycoTrans_28_N"/>
</dbReference>
<keyword evidence="3 10" id="KW-0328">Glycosyltransferase</keyword>
<evidence type="ECO:0000256" key="10">
    <source>
        <dbReference type="HAMAP-Rule" id="MF_00033"/>
    </source>
</evidence>
<keyword evidence="2 10" id="KW-0132">Cell division</keyword>
<keyword evidence="9 10" id="KW-0961">Cell wall biogenesis/degradation</keyword>
<keyword evidence="5 10" id="KW-0133">Cell shape</keyword>